<reference evidence="1" key="1">
    <citation type="submission" date="2023-03" db="EMBL/GenBank/DDBJ databases">
        <title>Massive genome expansion in bonnet fungi (Mycena s.s.) driven by repeated elements and novel gene families across ecological guilds.</title>
        <authorList>
            <consortium name="Lawrence Berkeley National Laboratory"/>
            <person name="Harder C.B."/>
            <person name="Miyauchi S."/>
            <person name="Viragh M."/>
            <person name="Kuo A."/>
            <person name="Thoen E."/>
            <person name="Andreopoulos B."/>
            <person name="Lu D."/>
            <person name="Skrede I."/>
            <person name="Drula E."/>
            <person name="Henrissat B."/>
            <person name="Morin E."/>
            <person name="Kohler A."/>
            <person name="Barry K."/>
            <person name="LaButti K."/>
            <person name="Morin E."/>
            <person name="Salamov A."/>
            <person name="Lipzen A."/>
            <person name="Mereny Z."/>
            <person name="Hegedus B."/>
            <person name="Baldrian P."/>
            <person name="Stursova M."/>
            <person name="Weitz H."/>
            <person name="Taylor A."/>
            <person name="Grigoriev I.V."/>
            <person name="Nagy L.G."/>
            <person name="Martin F."/>
            <person name="Kauserud H."/>
        </authorList>
    </citation>
    <scope>NUCLEOTIDE SEQUENCE</scope>
    <source>
        <strain evidence="1">9284</strain>
    </source>
</reference>
<evidence type="ECO:0000313" key="1">
    <source>
        <dbReference type="EMBL" id="KAJ7606083.1"/>
    </source>
</evidence>
<feature type="non-terminal residue" evidence="1">
    <location>
        <position position="52"/>
    </location>
</feature>
<dbReference type="EMBL" id="JARKIF010000063">
    <property type="protein sequence ID" value="KAJ7606083.1"/>
    <property type="molecule type" value="Genomic_DNA"/>
</dbReference>
<gene>
    <name evidence="1" type="ORF">FB45DRAFT_728937</name>
</gene>
<keyword evidence="2" id="KW-1185">Reference proteome</keyword>
<feature type="non-terminal residue" evidence="1">
    <location>
        <position position="1"/>
    </location>
</feature>
<sequence>SLAQIRQLSFALINSPTIGLPAWRRACVKHGLRVRYIPRDVVTRWNSSHNML</sequence>
<comment type="caution">
    <text evidence="1">The sequence shown here is derived from an EMBL/GenBank/DDBJ whole genome shotgun (WGS) entry which is preliminary data.</text>
</comment>
<proteinExistence type="predicted"/>
<name>A0AAD7B067_9AGAR</name>
<organism evidence="1 2">
    <name type="scientific">Roridomyces roridus</name>
    <dbReference type="NCBI Taxonomy" id="1738132"/>
    <lineage>
        <taxon>Eukaryota</taxon>
        <taxon>Fungi</taxon>
        <taxon>Dikarya</taxon>
        <taxon>Basidiomycota</taxon>
        <taxon>Agaricomycotina</taxon>
        <taxon>Agaricomycetes</taxon>
        <taxon>Agaricomycetidae</taxon>
        <taxon>Agaricales</taxon>
        <taxon>Marasmiineae</taxon>
        <taxon>Mycenaceae</taxon>
        <taxon>Roridomyces</taxon>
    </lineage>
</organism>
<accession>A0AAD7B067</accession>
<protein>
    <submittedName>
        <fullName evidence="1">Uncharacterized protein</fullName>
    </submittedName>
</protein>
<dbReference type="Proteomes" id="UP001221142">
    <property type="component" value="Unassembled WGS sequence"/>
</dbReference>
<dbReference type="AlphaFoldDB" id="A0AAD7B067"/>
<evidence type="ECO:0000313" key="2">
    <source>
        <dbReference type="Proteomes" id="UP001221142"/>
    </source>
</evidence>